<evidence type="ECO:0000256" key="3">
    <source>
        <dbReference type="ARBA" id="ARBA00022801"/>
    </source>
</evidence>
<evidence type="ECO:0000259" key="9">
    <source>
        <dbReference type="SMART" id="SM00635"/>
    </source>
</evidence>
<accession>A0A150WV08</accession>
<dbReference type="SUPFAM" id="SSF49373">
    <property type="entry name" value="Invasin/intimin cell-adhesion fragments"/>
    <property type="match status" value="1"/>
</dbReference>
<feature type="domain" description="BIG2" evidence="9">
    <location>
        <begin position="389"/>
        <end position="461"/>
    </location>
</feature>
<dbReference type="InterPro" id="IPR015500">
    <property type="entry name" value="Peptidase_S8_subtilisin-rel"/>
</dbReference>
<dbReference type="SUPFAM" id="SSF52743">
    <property type="entry name" value="Subtilisin-like"/>
    <property type="match status" value="1"/>
</dbReference>
<evidence type="ECO:0000313" key="12">
    <source>
        <dbReference type="Proteomes" id="UP000075391"/>
    </source>
</evidence>
<evidence type="ECO:0000256" key="7">
    <source>
        <dbReference type="SAM" id="MobiDB-lite"/>
    </source>
</evidence>
<dbReference type="PANTHER" id="PTHR43806:SF11">
    <property type="entry name" value="CEREVISIN-RELATED"/>
    <property type="match status" value="1"/>
</dbReference>
<dbReference type="EMBL" id="LUKF01000002">
    <property type="protein sequence ID" value="KYG70347.1"/>
    <property type="molecule type" value="Genomic_DNA"/>
</dbReference>
<feature type="region of interest" description="Disordered" evidence="7">
    <location>
        <begin position="465"/>
        <end position="494"/>
    </location>
</feature>
<keyword evidence="2 5" id="KW-0645">Protease</keyword>
<dbReference type="AlphaFoldDB" id="A0A150WV08"/>
<proteinExistence type="inferred from homology"/>
<evidence type="ECO:0000256" key="5">
    <source>
        <dbReference type="PROSITE-ProRule" id="PRU01240"/>
    </source>
</evidence>
<dbReference type="Pfam" id="PF00082">
    <property type="entry name" value="Peptidase_S8"/>
    <property type="match status" value="1"/>
</dbReference>
<dbReference type="InterPro" id="IPR034204">
    <property type="entry name" value="PfSUB1-like_cat_dom"/>
</dbReference>
<evidence type="ECO:0000256" key="4">
    <source>
        <dbReference type="ARBA" id="ARBA00022825"/>
    </source>
</evidence>
<dbReference type="CDD" id="cd07473">
    <property type="entry name" value="Peptidases_S8_Subtilisin_like"/>
    <property type="match status" value="1"/>
</dbReference>
<feature type="active site" description="Charge relay system" evidence="5">
    <location>
        <position position="132"/>
    </location>
</feature>
<gene>
    <name evidence="11" type="ORF">AZI85_14545</name>
    <name evidence="10" type="ORF">AZI87_00985</name>
</gene>
<keyword evidence="4 5" id="KW-0720">Serine protease</keyword>
<dbReference type="Gene3D" id="2.60.40.1080">
    <property type="match status" value="1"/>
</dbReference>
<dbReference type="SMART" id="SM00635">
    <property type="entry name" value="BID_2"/>
    <property type="match status" value="1"/>
</dbReference>
<evidence type="ECO:0000256" key="8">
    <source>
        <dbReference type="SAM" id="SignalP"/>
    </source>
</evidence>
<dbReference type="GO" id="GO:0004252">
    <property type="term" value="F:serine-type endopeptidase activity"/>
    <property type="evidence" value="ECO:0007669"/>
    <property type="project" value="UniProtKB-UniRule"/>
</dbReference>
<evidence type="ECO:0000313" key="11">
    <source>
        <dbReference type="EMBL" id="KYG70347.1"/>
    </source>
</evidence>
<dbReference type="InterPro" id="IPR003343">
    <property type="entry name" value="Big_2"/>
</dbReference>
<comment type="caution">
    <text evidence="11">The sequence shown here is derived from an EMBL/GenBank/DDBJ whole genome shotgun (WGS) entry which is preliminary data.</text>
</comment>
<dbReference type="PROSITE" id="PS00137">
    <property type="entry name" value="SUBTILASE_HIS"/>
    <property type="match status" value="1"/>
</dbReference>
<dbReference type="PROSITE" id="PS51892">
    <property type="entry name" value="SUBTILASE"/>
    <property type="match status" value="1"/>
</dbReference>
<dbReference type="Pfam" id="PF02368">
    <property type="entry name" value="Big_2"/>
    <property type="match status" value="1"/>
</dbReference>
<dbReference type="EMBL" id="LUKD01000001">
    <property type="protein sequence ID" value="KYG67881.1"/>
    <property type="molecule type" value="Genomic_DNA"/>
</dbReference>
<feature type="active site" description="Charge relay system" evidence="5">
    <location>
        <position position="333"/>
    </location>
</feature>
<evidence type="ECO:0000313" key="10">
    <source>
        <dbReference type="EMBL" id="KYG67881.1"/>
    </source>
</evidence>
<dbReference type="InterPro" id="IPR050131">
    <property type="entry name" value="Peptidase_S8_subtilisin-like"/>
</dbReference>
<dbReference type="GO" id="GO:0006508">
    <property type="term" value="P:proteolysis"/>
    <property type="evidence" value="ECO:0007669"/>
    <property type="project" value="UniProtKB-KW"/>
</dbReference>
<dbReference type="Gene3D" id="3.40.50.200">
    <property type="entry name" value="Peptidase S8/S53 domain"/>
    <property type="match status" value="1"/>
</dbReference>
<evidence type="ECO:0000256" key="1">
    <source>
        <dbReference type="ARBA" id="ARBA00011073"/>
    </source>
</evidence>
<dbReference type="Proteomes" id="UP000075799">
    <property type="component" value="Unassembled WGS sequence"/>
</dbReference>
<reference evidence="12 13" key="1">
    <citation type="submission" date="2016-03" db="EMBL/GenBank/DDBJ databases">
        <authorList>
            <person name="Ploux O."/>
        </authorList>
    </citation>
    <scope>NUCLEOTIDE SEQUENCE [LARGE SCALE GENOMIC DNA]</scope>
    <source>
        <strain evidence="11 12">BER2</strain>
        <strain evidence="10 13">EC13</strain>
    </source>
</reference>
<name>A0A150WV08_BDEBC</name>
<dbReference type="PANTHER" id="PTHR43806">
    <property type="entry name" value="PEPTIDASE S8"/>
    <property type="match status" value="1"/>
</dbReference>
<dbReference type="PRINTS" id="PR00723">
    <property type="entry name" value="SUBTILISIN"/>
</dbReference>
<evidence type="ECO:0000256" key="6">
    <source>
        <dbReference type="RuleBase" id="RU003355"/>
    </source>
</evidence>
<keyword evidence="8" id="KW-0732">Signal</keyword>
<dbReference type="Proteomes" id="UP000075391">
    <property type="component" value="Unassembled WGS sequence"/>
</dbReference>
<feature type="signal peptide" evidence="8">
    <location>
        <begin position="1"/>
        <end position="18"/>
    </location>
</feature>
<dbReference type="InterPro" id="IPR036852">
    <property type="entry name" value="Peptidase_S8/S53_dom_sf"/>
</dbReference>
<sequence length="517" mass="53404">MKRALLLGALLFGSQAFAGEYLVKYKNTSALNMLNTMTMSKVATVQMTDHNATASLVKVNIVKSHEAQALASLLSQPGVEYVVPNFKLKAFTAPVDAAALKEQWAIAKVQAEKAWQRAGNKGNRNVIVAVIDTGVDYRHPALAPNMIQGYDFKENDADPMDKTGFQNPGHGTHCAGAVGATGLVDGGIIGLAPEVSMMPLRFLGEDGSGDLNNAIKAIDYAVEKGAHIISASWGAAVPRSTAAPLLEAIKRADDKGVIFIAAAANDGKNNDKTEMYPANNGFPNSITVAASGASDAKPSWSNYGTATVHVAAPGENIMSTLPNNKYGNLSGTSMATPLVSGLVALMKAQDPSLTGAQVRAILQTTGAKVSIETACNCRVDAYEAVEAVMSKKMVVVPAAATIQPSSTLALSVLHGKAPFKFASSNASVATVDNSGTLTAVANGSTTVTVTDADGKTASTLNINVGAKSGGTNPNPPDNGGGLPDPGNPGEPGECPLGDPMICQIICQLQPDLPFCQQ</sequence>
<protein>
    <submittedName>
        <fullName evidence="11">Protease</fullName>
    </submittedName>
</protein>
<organism evidence="11 12">
    <name type="scientific">Bdellovibrio bacteriovorus</name>
    <dbReference type="NCBI Taxonomy" id="959"/>
    <lineage>
        <taxon>Bacteria</taxon>
        <taxon>Pseudomonadati</taxon>
        <taxon>Bdellovibrionota</taxon>
        <taxon>Bdellovibrionia</taxon>
        <taxon>Bdellovibrionales</taxon>
        <taxon>Pseudobdellovibrionaceae</taxon>
        <taxon>Bdellovibrio</taxon>
    </lineage>
</organism>
<dbReference type="RefSeq" id="WP_063204585.1">
    <property type="nucleotide sequence ID" value="NZ_CP168967.1"/>
</dbReference>
<feature type="chain" id="PRO_5013477215" evidence="8">
    <location>
        <begin position="19"/>
        <end position="517"/>
    </location>
</feature>
<dbReference type="InterPro" id="IPR008964">
    <property type="entry name" value="Invasin/intimin_cell_adhesion"/>
</dbReference>
<dbReference type="PROSITE" id="PS00136">
    <property type="entry name" value="SUBTILASE_ASP"/>
    <property type="match status" value="1"/>
</dbReference>
<comment type="similarity">
    <text evidence="1 5 6">Belongs to the peptidase S8 family.</text>
</comment>
<dbReference type="InterPro" id="IPR022398">
    <property type="entry name" value="Peptidase_S8_His-AS"/>
</dbReference>
<dbReference type="PROSITE" id="PS00138">
    <property type="entry name" value="SUBTILASE_SER"/>
    <property type="match status" value="1"/>
</dbReference>
<dbReference type="InterPro" id="IPR023827">
    <property type="entry name" value="Peptidase_S8_Asp-AS"/>
</dbReference>
<feature type="active site" description="Charge relay system" evidence="5">
    <location>
        <position position="170"/>
    </location>
</feature>
<dbReference type="InterPro" id="IPR023828">
    <property type="entry name" value="Peptidase_S8_Ser-AS"/>
</dbReference>
<evidence type="ECO:0000256" key="2">
    <source>
        <dbReference type="ARBA" id="ARBA00022670"/>
    </source>
</evidence>
<evidence type="ECO:0000313" key="13">
    <source>
        <dbReference type="Proteomes" id="UP000075799"/>
    </source>
</evidence>
<keyword evidence="3 5" id="KW-0378">Hydrolase</keyword>
<dbReference type="OrthoDB" id="5288680at2"/>
<dbReference type="InterPro" id="IPR000209">
    <property type="entry name" value="Peptidase_S8/S53_dom"/>
</dbReference>